<proteinExistence type="predicted"/>
<gene>
    <name evidence="1" type="ORF">HGK34_19895</name>
</gene>
<organism evidence="1 2">
    <name type="scientific">Myceligenerans indicum</name>
    <dbReference type="NCBI Taxonomy" id="2593663"/>
    <lineage>
        <taxon>Bacteria</taxon>
        <taxon>Bacillati</taxon>
        <taxon>Actinomycetota</taxon>
        <taxon>Actinomycetes</taxon>
        <taxon>Micrococcales</taxon>
        <taxon>Promicromonosporaceae</taxon>
        <taxon>Myceligenerans</taxon>
    </lineage>
</organism>
<evidence type="ECO:0000313" key="1">
    <source>
        <dbReference type="EMBL" id="MBL0888511.1"/>
    </source>
</evidence>
<name>A0ABS1LQF6_9MICO</name>
<reference evidence="1 2" key="1">
    <citation type="journal article" date="2021" name="Arch. Microbiol.">
        <title>Myceligenerans indicum sp. nov., an actinobacterium isolated from mangrove sediment of Sundarbans, India.</title>
        <authorList>
            <person name="Asha K."/>
            <person name="Bhadury P."/>
        </authorList>
    </citation>
    <scope>NUCLEOTIDE SEQUENCE [LARGE SCALE GENOMIC DNA]</scope>
    <source>
        <strain evidence="1 2">I2</strain>
    </source>
</reference>
<dbReference type="EMBL" id="JABBYC010000060">
    <property type="protein sequence ID" value="MBL0888511.1"/>
    <property type="molecule type" value="Genomic_DNA"/>
</dbReference>
<comment type="caution">
    <text evidence="1">The sequence shown here is derived from an EMBL/GenBank/DDBJ whole genome shotgun (WGS) entry which is preliminary data.</text>
</comment>
<dbReference type="InterPro" id="IPR029058">
    <property type="entry name" value="AB_hydrolase_fold"/>
</dbReference>
<keyword evidence="2" id="KW-1185">Reference proteome</keyword>
<dbReference type="Gene3D" id="3.40.50.1820">
    <property type="entry name" value="alpha/beta hydrolase"/>
    <property type="match status" value="1"/>
</dbReference>
<sequence>MLLVHPGTLPVTAYERLAAELTGVVLDVVDLSADRAYAHAGLDPRTPDPTLEDLADSVARRAASGGAVALLAGWSFGGLVAAVAAERTAPGTPLLLLDTVAPVSDVGAARDEVPRWFADYLGWRAGKPLPPPAGASWAGGLDELYEPALAAGALPPDTSRGGFRMLSRAYTAGLERNFRIAGAARAPRPVRAHLVKPGQGLVPKAPANGWEEFSDDLRVVDCSGDHYSMLTDTASVTTIAAEAMRLAGRE</sequence>
<evidence type="ECO:0000313" key="2">
    <source>
        <dbReference type="Proteomes" id="UP000675409"/>
    </source>
</evidence>
<dbReference type="Proteomes" id="UP000675409">
    <property type="component" value="Unassembled WGS sequence"/>
</dbReference>
<protein>
    <submittedName>
        <fullName evidence="1">Thioesterase</fullName>
    </submittedName>
</protein>
<accession>A0ABS1LQF6</accession>
<dbReference type="SUPFAM" id="SSF53474">
    <property type="entry name" value="alpha/beta-Hydrolases"/>
    <property type="match status" value="1"/>
</dbReference>